<dbReference type="VEuPathDB" id="FungiDB:RhiirA1_390410"/>
<sequence>MDSNYSIEKIHSYTMDSNYSKYKTLHHLNGAGQYSMSIPNYGLFNIPIQPARFYKFKKYKKINGFVLFRSSIQQVFAKNVGHGSRKAGKFWNAADPEFKNIFANIAREVTLQMDNKIEFKHFQAPKPKLNKLNNKSTKTTKTMKQEVRTGNRFQDDVILFSFTSNP</sequence>
<dbReference type="EMBL" id="LLXI01000664">
    <property type="protein sequence ID" value="PKY48726.1"/>
    <property type="molecule type" value="Genomic_DNA"/>
</dbReference>
<accession>A0A2I1GQ08</accession>
<dbReference type="Proteomes" id="UP000234323">
    <property type="component" value="Unassembled WGS sequence"/>
</dbReference>
<name>A0A2I1GQ08_9GLOM</name>
<evidence type="ECO:0008006" key="3">
    <source>
        <dbReference type="Google" id="ProtNLM"/>
    </source>
</evidence>
<gene>
    <name evidence="1" type="ORF">RhiirA4_422399</name>
</gene>
<comment type="caution">
    <text evidence="1">The sequence shown here is derived from an EMBL/GenBank/DDBJ whole genome shotgun (WGS) entry which is preliminary data.</text>
</comment>
<proteinExistence type="predicted"/>
<organism evidence="1 2">
    <name type="scientific">Rhizophagus irregularis</name>
    <dbReference type="NCBI Taxonomy" id="588596"/>
    <lineage>
        <taxon>Eukaryota</taxon>
        <taxon>Fungi</taxon>
        <taxon>Fungi incertae sedis</taxon>
        <taxon>Mucoromycota</taxon>
        <taxon>Glomeromycotina</taxon>
        <taxon>Glomeromycetes</taxon>
        <taxon>Glomerales</taxon>
        <taxon>Glomeraceae</taxon>
        <taxon>Rhizophagus</taxon>
    </lineage>
</organism>
<protein>
    <recommendedName>
        <fullName evidence="3">MATA-HMG</fullName>
    </recommendedName>
</protein>
<dbReference type="AlphaFoldDB" id="A0A2I1GQ08"/>
<keyword evidence="2" id="KW-1185">Reference proteome</keyword>
<dbReference type="VEuPathDB" id="FungiDB:RhiirFUN_006488"/>
<evidence type="ECO:0000313" key="1">
    <source>
        <dbReference type="EMBL" id="PKY48726.1"/>
    </source>
</evidence>
<reference evidence="1 2" key="1">
    <citation type="submission" date="2015-10" db="EMBL/GenBank/DDBJ databases">
        <title>Genome analyses suggest a sexual origin of heterokaryosis in a supposedly ancient asexual fungus.</title>
        <authorList>
            <person name="Ropars J."/>
            <person name="Sedzielewska K."/>
            <person name="Noel J."/>
            <person name="Charron P."/>
            <person name="Farinelli L."/>
            <person name="Marton T."/>
            <person name="Kruger M."/>
            <person name="Pelin A."/>
            <person name="Brachmann A."/>
            <person name="Corradi N."/>
        </authorList>
    </citation>
    <scope>NUCLEOTIDE SEQUENCE [LARGE SCALE GENOMIC DNA]</scope>
    <source>
        <strain evidence="1 2">A4</strain>
    </source>
</reference>
<dbReference type="VEuPathDB" id="FungiDB:FUN_004307"/>
<evidence type="ECO:0000313" key="2">
    <source>
        <dbReference type="Proteomes" id="UP000234323"/>
    </source>
</evidence>